<evidence type="ECO:0000313" key="3">
    <source>
        <dbReference type="EMBL" id="KAG0250238.1"/>
    </source>
</evidence>
<keyword evidence="2" id="KW-0472">Membrane</keyword>
<evidence type="ECO:0000313" key="4">
    <source>
        <dbReference type="Proteomes" id="UP000726737"/>
    </source>
</evidence>
<sequence length="345" mass="37437">MSILSLSNPRNRATLVAVLLLMEFMAILWLRDSSPAESARTPTLHYVQDDLQYRQQEQHLRQGQRREDIYIYGSTDRDSTGSERIGLRVRAGSVPAVRPVPPTVSSSGTMERKDDAQDGPRLQQSQQGQQHQQRQNVRTSNSASPEEQSSTSSASISKPTKSGQSSNSSKKQTKTSKSTKSKGSHHQHHHRRPHPAQVKNQRGGFKSTKERKLAQLIPVLDENGAVIEDHFISPRDSDGDGIPDVYVLLRPTANSKYMMDVRLFDEDAAPPRAAVAPPKAKPAKPPVIASIIGPVVALSPPPSSRVVVVPQQQVSLSSVIPVPSPPTTNSGPAATAAVTSTMAVV</sequence>
<feature type="transmembrane region" description="Helical" evidence="2">
    <location>
        <begin position="12"/>
        <end position="30"/>
    </location>
</feature>
<organism evidence="3 4">
    <name type="scientific">Mortierella polycephala</name>
    <dbReference type="NCBI Taxonomy" id="41804"/>
    <lineage>
        <taxon>Eukaryota</taxon>
        <taxon>Fungi</taxon>
        <taxon>Fungi incertae sedis</taxon>
        <taxon>Mucoromycota</taxon>
        <taxon>Mortierellomycotina</taxon>
        <taxon>Mortierellomycetes</taxon>
        <taxon>Mortierellales</taxon>
        <taxon>Mortierellaceae</taxon>
        <taxon>Mortierella</taxon>
    </lineage>
</organism>
<dbReference type="OrthoDB" id="2440670at2759"/>
<proteinExistence type="predicted"/>
<gene>
    <name evidence="3" type="ORF">BG011_008560</name>
</gene>
<feature type="region of interest" description="Disordered" evidence="1">
    <location>
        <begin position="69"/>
        <end position="213"/>
    </location>
</feature>
<dbReference type="Proteomes" id="UP000726737">
    <property type="component" value="Unassembled WGS sequence"/>
</dbReference>
<keyword evidence="2" id="KW-1133">Transmembrane helix</keyword>
<protein>
    <submittedName>
        <fullName evidence="3">Uncharacterized protein</fullName>
    </submittedName>
</protein>
<feature type="compositionally biased region" description="Basic and acidic residues" evidence="1">
    <location>
        <begin position="69"/>
        <end position="81"/>
    </location>
</feature>
<feature type="compositionally biased region" description="Basic residues" evidence="1">
    <location>
        <begin position="171"/>
        <end position="194"/>
    </location>
</feature>
<dbReference type="AlphaFoldDB" id="A0A9P6PMT5"/>
<feature type="compositionally biased region" description="Low complexity" evidence="1">
    <location>
        <begin position="123"/>
        <end position="170"/>
    </location>
</feature>
<reference evidence="3" key="1">
    <citation type="journal article" date="2020" name="Fungal Divers.">
        <title>Resolving the Mortierellaceae phylogeny through synthesis of multi-gene phylogenetics and phylogenomics.</title>
        <authorList>
            <person name="Vandepol N."/>
            <person name="Liber J."/>
            <person name="Desiro A."/>
            <person name="Na H."/>
            <person name="Kennedy M."/>
            <person name="Barry K."/>
            <person name="Grigoriev I.V."/>
            <person name="Miller A.N."/>
            <person name="O'Donnell K."/>
            <person name="Stajich J.E."/>
            <person name="Bonito G."/>
        </authorList>
    </citation>
    <scope>NUCLEOTIDE SEQUENCE</scope>
    <source>
        <strain evidence="3">KOD948</strain>
    </source>
</reference>
<keyword evidence="2" id="KW-0812">Transmembrane</keyword>
<comment type="caution">
    <text evidence="3">The sequence shown here is derived from an EMBL/GenBank/DDBJ whole genome shotgun (WGS) entry which is preliminary data.</text>
</comment>
<dbReference type="EMBL" id="JAAAJA010000711">
    <property type="protein sequence ID" value="KAG0250238.1"/>
    <property type="molecule type" value="Genomic_DNA"/>
</dbReference>
<accession>A0A9P6PMT5</accession>
<keyword evidence="4" id="KW-1185">Reference proteome</keyword>
<evidence type="ECO:0000256" key="2">
    <source>
        <dbReference type="SAM" id="Phobius"/>
    </source>
</evidence>
<name>A0A9P6PMT5_9FUNG</name>
<evidence type="ECO:0000256" key="1">
    <source>
        <dbReference type="SAM" id="MobiDB-lite"/>
    </source>
</evidence>